<keyword evidence="3" id="KW-1185">Reference proteome</keyword>
<dbReference type="EMBL" id="BQNB010017802">
    <property type="protein sequence ID" value="GJT67379.1"/>
    <property type="molecule type" value="Genomic_DNA"/>
</dbReference>
<proteinExistence type="predicted"/>
<feature type="region of interest" description="Disordered" evidence="1">
    <location>
        <begin position="23"/>
        <end position="60"/>
    </location>
</feature>
<accession>A0ABQ5FW19</accession>
<protein>
    <submittedName>
        <fullName evidence="2">Uncharacterized protein</fullName>
    </submittedName>
</protein>
<gene>
    <name evidence="2" type="ORF">Tco_1018859</name>
</gene>
<evidence type="ECO:0000313" key="2">
    <source>
        <dbReference type="EMBL" id="GJT67379.1"/>
    </source>
</evidence>
<evidence type="ECO:0000256" key="1">
    <source>
        <dbReference type="SAM" id="MobiDB-lite"/>
    </source>
</evidence>
<sequence length="76" mass="8762">MTVMMDEDDDDDEARQLDQTWVSQQKGEARFSGDVWVQCNPPTKDDEHKSSKKPRASDALASKNNIQLFLNWMEDS</sequence>
<dbReference type="Proteomes" id="UP001151760">
    <property type="component" value="Unassembled WGS sequence"/>
</dbReference>
<comment type="caution">
    <text evidence="2">The sequence shown here is derived from an EMBL/GenBank/DDBJ whole genome shotgun (WGS) entry which is preliminary data.</text>
</comment>
<name>A0ABQ5FW19_9ASTR</name>
<reference evidence="2" key="2">
    <citation type="submission" date="2022-01" db="EMBL/GenBank/DDBJ databases">
        <authorList>
            <person name="Yamashiro T."/>
            <person name="Shiraishi A."/>
            <person name="Satake H."/>
            <person name="Nakayama K."/>
        </authorList>
    </citation>
    <scope>NUCLEOTIDE SEQUENCE</scope>
</reference>
<organism evidence="2 3">
    <name type="scientific">Tanacetum coccineum</name>
    <dbReference type="NCBI Taxonomy" id="301880"/>
    <lineage>
        <taxon>Eukaryota</taxon>
        <taxon>Viridiplantae</taxon>
        <taxon>Streptophyta</taxon>
        <taxon>Embryophyta</taxon>
        <taxon>Tracheophyta</taxon>
        <taxon>Spermatophyta</taxon>
        <taxon>Magnoliopsida</taxon>
        <taxon>eudicotyledons</taxon>
        <taxon>Gunneridae</taxon>
        <taxon>Pentapetalae</taxon>
        <taxon>asterids</taxon>
        <taxon>campanulids</taxon>
        <taxon>Asterales</taxon>
        <taxon>Asteraceae</taxon>
        <taxon>Asteroideae</taxon>
        <taxon>Anthemideae</taxon>
        <taxon>Anthemidinae</taxon>
        <taxon>Tanacetum</taxon>
    </lineage>
</organism>
<evidence type="ECO:0000313" key="3">
    <source>
        <dbReference type="Proteomes" id="UP001151760"/>
    </source>
</evidence>
<reference evidence="2" key="1">
    <citation type="journal article" date="2022" name="Int. J. Mol. Sci.">
        <title>Draft Genome of Tanacetum Coccineum: Genomic Comparison of Closely Related Tanacetum-Family Plants.</title>
        <authorList>
            <person name="Yamashiro T."/>
            <person name="Shiraishi A."/>
            <person name="Nakayama K."/>
            <person name="Satake H."/>
        </authorList>
    </citation>
    <scope>NUCLEOTIDE SEQUENCE</scope>
</reference>